<accession>A0AAV4FSC4</accession>
<feature type="compositionally biased region" description="Polar residues" evidence="1">
    <location>
        <begin position="51"/>
        <end position="60"/>
    </location>
</feature>
<proteinExistence type="predicted"/>
<name>A0AAV4FSC4_9GAST</name>
<evidence type="ECO:0000313" key="3">
    <source>
        <dbReference type="Proteomes" id="UP000762676"/>
    </source>
</evidence>
<feature type="compositionally biased region" description="Basic and acidic residues" evidence="1">
    <location>
        <begin position="61"/>
        <end position="70"/>
    </location>
</feature>
<evidence type="ECO:0000313" key="2">
    <source>
        <dbReference type="EMBL" id="GFR75675.1"/>
    </source>
</evidence>
<feature type="compositionally biased region" description="Basic and acidic residues" evidence="1">
    <location>
        <begin position="13"/>
        <end position="50"/>
    </location>
</feature>
<keyword evidence="3" id="KW-1185">Reference proteome</keyword>
<dbReference type="EMBL" id="BMAT01004551">
    <property type="protein sequence ID" value="GFR75675.1"/>
    <property type="molecule type" value="Genomic_DNA"/>
</dbReference>
<dbReference type="Proteomes" id="UP000762676">
    <property type="component" value="Unassembled WGS sequence"/>
</dbReference>
<protein>
    <submittedName>
        <fullName evidence="2">Uncharacterized protein</fullName>
    </submittedName>
</protein>
<dbReference type="AlphaFoldDB" id="A0AAV4FSC4"/>
<comment type="caution">
    <text evidence="2">The sequence shown here is derived from an EMBL/GenBank/DDBJ whole genome shotgun (WGS) entry which is preliminary data.</text>
</comment>
<organism evidence="2 3">
    <name type="scientific">Elysia marginata</name>
    <dbReference type="NCBI Taxonomy" id="1093978"/>
    <lineage>
        <taxon>Eukaryota</taxon>
        <taxon>Metazoa</taxon>
        <taxon>Spiralia</taxon>
        <taxon>Lophotrochozoa</taxon>
        <taxon>Mollusca</taxon>
        <taxon>Gastropoda</taxon>
        <taxon>Heterobranchia</taxon>
        <taxon>Euthyneura</taxon>
        <taxon>Panpulmonata</taxon>
        <taxon>Sacoglossa</taxon>
        <taxon>Placobranchoidea</taxon>
        <taxon>Plakobranchidae</taxon>
        <taxon>Elysia</taxon>
    </lineage>
</organism>
<feature type="region of interest" description="Disordered" evidence="1">
    <location>
        <begin position="1"/>
        <end position="72"/>
    </location>
</feature>
<evidence type="ECO:0000256" key="1">
    <source>
        <dbReference type="SAM" id="MobiDB-lite"/>
    </source>
</evidence>
<reference evidence="2 3" key="1">
    <citation type="journal article" date="2021" name="Elife">
        <title>Chloroplast acquisition without the gene transfer in kleptoplastic sea slugs, Plakobranchus ocellatus.</title>
        <authorList>
            <person name="Maeda T."/>
            <person name="Takahashi S."/>
            <person name="Yoshida T."/>
            <person name="Shimamura S."/>
            <person name="Takaki Y."/>
            <person name="Nagai Y."/>
            <person name="Toyoda A."/>
            <person name="Suzuki Y."/>
            <person name="Arimoto A."/>
            <person name="Ishii H."/>
            <person name="Satoh N."/>
            <person name="Nishiyama T."/>
            <person name="Hasebe M."/>
            <person name="Maruyama T."/>
            <person name="Minagawa J."/>
            <person name="Obokata J."/>
            <person name="Shigenobu S."/>
        </authorList>
    </citation>
    <scope>NUCLEOTIDE SEQUENCE [LARGE SCALE GENOMIC DNA]</scope>
</reference>
<gene>
    <name evidence="2" type="ORF">ElyMa_002194400</name>
</gene>
<sequence length="103" mass="11942">MIIFSSSRKTRNKTKDPVKPRCATDRHSEARKPDSGTDRHSEVRKPDLGTDRQTFGSQETRLGDRQTDRQTHRHINSAKQYCFFFPLTAARLSLFCCHVHAIR</sequence>